<accession>A0ABV9C270</accession>
<reference evidence="3" key="1">
    <citation type="journal article" date="2019" name="Int. J. Syst. Evol. Microbiol.">
        <title>The Global Catalogue of Microorganisms (GCM) 10K type strain sequencing project: providing services to taxonomists for standard genome sequencing and annotation.</title>
        <authorList>
            <consortium name="The Broad Institute Genomics Platform"/>
            <consortium name="The Broad Institute Genome Sequencing Center for Infectious Disease"/>
            <person name="Wu L."/>
            <person name="Ma J."/>
        </authorList>
    </citation>
    <scope>NUCLEOTIDE SEQUENCE [LARGE SCALE GENOMIC DNA]</scope>
    <source>
        <strain evidence="3">CCM 4481</strain>
    </source>
</reference>
<evidence type="ECO:0000256" key="1">
    <source>
        <dbReference type="SAM" id="MobiDB-lite"/>
    </source>
</evidence>
<organism evidence="2 3">
    <name type="scientific">Dyella halodurans</name>
    <dbReference type="NCBI Taxonomy" id="1920171"/>
    <lineage>
        <taxon>Bacteria</taxon>
        <taxon>Pseudomonadati</taxon>
        <taxon>Pseudomonadota</taxon>
        <taxon>Gammaproteobacteria</taxon>
        <taxon>Lysobacterales</taxon>
        <taxon>Rhodanobacteraceae</taxon>
        <taxon>Dyella</taxon>
    </lineage>
</organism>
<keyword evidence="3" id="KW-1185">Reference proteome</keyword>
<proteinExistence type="predicted"/>
<gene>
    <name evidence="2" type="ORF">ACFO5W_10160</name>
</gene>
<comment type="caution">
    <text evidence="2">The sequence shown here is derived from an EMBL/GenBank/DDBJ whole genome shotgun (WGS) entry which is preliminary data.</text>
</comment>
<protein>
    <submittedName>
        <fullName evidence="2">Host attachment protein</fullName>
    </submittedName>
</protein>
<dbReference type="Pfam" id="PF10116">
    <property type="entry name" value="Host_attach"/>
    <property type="match status" value="1"/>
</dbReference>
<dbReference type="RefSeq" id="WP_266148895.1">
    <property type="nucleotide sequence ID" value="NZ_CP064028.1"/>
</dbReference>
<sequence>MSNAWILVSDAAKARLFEMARPSHALVEIACFTNLDGRNTNRNGLGHRLPRSKDSLGPTRHANAPHRTWREKHAHQFAKSLKKALINGQVHHQFERLFLVAPPRFLGVLHESLDDHLAAQVAGEIGNDLIALRPSDLLDRLHVAFPHDFRAQPAHAAA</sequence>
<name>A0ABV9C270_9GAMM</name>
<dbReference type="Proteomes" id="UP001595961">
    <property type="component" value="Unassembled WGS sequence"/>
</dbReference>
<feature type="region of interest" description="Disordered" evidence="1">
    <location>
        <begin position="42"/>
        <end position="66"/>
    </location>
</feature>
<dbReference type="EMBL" id="JBHSGA010000017">
    <property type="protein sequence ID" value="MFC4526993.1"/>
    <property type="molecule type" value="Genomic_DNA"/>
</dbReference>
<dbReference type="InterPro" id="IPR019291">
    <property type="entry name" value="Host_attachment_protein"/>
</dbReference>
<evidence type="ECO:0000313" key="2">
    <source>
        <dbReference type="EMBL" id="MFC4526993.1"/>
    </source>
</evidence>
<evidence type="ECO:0000313" key="3">
    <source>
        <dbReference type="Proteomes" id="UP001595961"/>
    </source>
</evidence>